<dbReference type="SUPFAM" id="SSF55729">
    <property type="entry name" value="Acyl-CoA N-acyltransferases (Nat)"/>
    <property type="match status" value="1"/>
</dbReference>
<dbReference type="CDD" id="cd04301">
    <property type="entry name" value="NAT_SF"/>
    <property type="match status" value="1"/>
</dbReference>
<dbReference type="Pfam" id="PF08445">
    <property type="entry name" value="FR47"/>
    <property type="match status" value="1"/>
</dbReference>
<dbReference type="InterPro" id="IPR000182">
    <property type="entry name" value="GNAT_dom"/>
</dbReference>
<dbReference type="Gene3D" id="3.40.630.30">
    <property type="match status" value="1"/>
</dbReference>
<gene>
    <name evidence="2" type="ORF">DA69_11730</name>
</gene>
<evidence type="ECO:0000259" key="1">
    <source>
        <dbReference type="PROSITE" id="PS51186"/>
    </source>
</evidence>
<name>A0A172Y7Z9_9CAUL</name>
<dbReference type="Proteomes" id="UP000077603">
    <property type="component" value="Chromosome"/>
</dbReference>
<organism evidence="2 3">
    <name type="scientific">Brevundimonas naejangsanensis</name>
    <dbReference type="NCBI Taxonomy" id="588932"/>
    <lineage>
        <taxon>Bacteria</taxon>
        <taxon>Pseudomonadati</taxon>
        <taxon>Pseudomonadota</taxon>
        <taxon>Alphaproteobacteria</taxon>
        <taxon>Caulobacterales</taxon>
        <taxon>Caulobacteraceae</taxon>
        <taxon>Brevundimonas</taxon>
    </lineage>
</organism>
<keyword evidence="2" id="KW-0808">Transferase</keyword>
<dbReference type="EMBL" id="CP015614">
    <property type="protein sequence ID" value="ANF55353.1"/>
    <property type="molecule type" value="Genomic_DNA"/>
</dbReference>
<dbReference type="KEGG" id="bne:DA69_11730"/>
<proteinExistence type="predicted"/>
<reference evidence="2 3" key="1">
    <citation type="journal article" date="2014" name="Genome Announc.">
        <title>Genome Sequence of a Promising Hydrogen-Producing Facultative Anaerobic Bacterium, Brevundimonas naejangsanensis Strain B1.</title>
        <authorList>
            <person name="Su H."/>
            <person name="Zhang T."/>
            <person name="Bao M."/>
            <person name="Jiang Y."/>
            <person name="Wang Y."/>
            <person name="Tan T."/>
        </authorList>
    </citation>
    <scope>NUCLEOTIDE SEQUENCE [LARGE SCALE GENOMIC DNA]</scope>
    <source>
        <strain evidence="2 3">B1</strain>
    </source>
</reference>
<evidence type="ECO:0000313" key="2">
    <source>
        <dbReference type="EMBL" id="ANF55353.1"/>
    </source>
</evidence>
<feature type="domain" description="N-acetyltransferase" evidence="1">
    <location>
        <begin position="92"/>
        <end position="241"/>
    </location>
</feature>
<sequence>MSHPLDRAVFNALTTRLSPFATPDSGAAAVRIDPEIGVFLAAADATPDSRRALTELDRRHPGGGLVEREDGPMVDVLPDGAVIAARVGLVQMTATALTPLGLEGPRLDDVIEVLDEADAPAMLALATLTRPGPFRSQTRKLGPFIGVKREGELVAMAGRRLRVDGFTELSGVCTHPDHRGQGYAAALSRAVVGEVLASGEAAFLHAFAEHEATIAFYRGLGFQARARMTYTLLGEAQEERT</sequence>
<dbReference type="AlphaFoldDB" id="A0A172Y7Z9"/>
<dbReference type="InterPro" id="IPR016181">
    <property type="entry name" value="Acyl_CoA_acyltransferase"/>
</dbReference>
<keyword evidence="3" id="KW-1185">Reference proteome</keyword>
<dbReference type="OrthoDB" id="9797456at2"/>
<dbReference type="GO" id="GO:0016747">
    <property type="term" value="F:acyltransferase activity, transferring groups other than amino-acyl groups"/>
    <property type="evidence" value="ECO:0007669"/>
    <property type="project" value="InterPro"/>
</dbReference>
<dbReference type="InterPro" id="IPR013653">
    <property type="entry name" value="GCN5-like_dom"/>
</dbReference>
<dbReference type="RefSeq" id="WP_025976532.1">
    <property type="nucleotide sequence ID" value="NZ_CP015614.1"/>
</dbReference>
<accession>A0A172Y7Z9</accession>
<dbReference type="eggNOG" id="COG3393">
    <property type="taxonomic scope" value="Bacteria"/>
</dbReference>
<evidence type="ECO:0000313" key="3">
    <source>
        <dbReference type="Proteomes" id="UP000077603"/>
    </source>
</evidence>
<protein>
    <submittedName>
        <fullName evidence="2">GNAT family acetyltransferase</fullName>
    </submittedName>
</protein>
<dbReference type="PROSITE" id="PS51186">
    <property type="entry name" value="GNAT"/>
    <property type="match status" value="1"/>
</dbReference>
<dbReference type="STRING" id="588932.DA69_11730"/>